<evidence type="ECO:0000256" key="1">
    <source>
        <dbReference type="ARBA" id="ARBA00007637"/>
    </source>
</evidence>
<dbReference type="InterPro" id="IPR001509">
    <property type="entry name" value="Epimerase_deHydtase"/>
</dbReference>
<name>A0AB39HIT8_9BACI</name>
<dbReference type="RefSeq" id="WP_368652897.1">
    <property type="nucleotide sequence ID" value="NZ_CP162599.1"/>
</dbReference>
<accession>A0AB39HIT8</accession>
<gene>
    <name evidence="3" type="ORF">AB4Y30_14325</name>
</gene>
<reference evidence="3" key="1">
    <citation type="submission" date="2024-07" db="EMBL/GenBank/DDBJ databases">
        <title>Halotolerant mesophilic bacterium Ornithinibacillus sp. 4-3, sp. nov., isolated from soil.</title>
        <authorList>
            <person name="Sidarenka A.V."/>
            <person name="Guliayeva D.E."/>
            <person name="Leanovich S.I."/>
            <person name="Hileuskaya K.S."/>
            <person name="Akhremchuk A.E."/>
            <person name="Sikolenko M.A."/>
            <person name="Valentovich L.N."/>
        </authorList>
    </citation>
    <scope>NUCLEOTIDE SEQUENCE</scope>
    <source>
        <strain evidence="3">4-3</strain>
    </source>
</reference>
<dbReference type="Gene3D" id="3.40.50.720">
    <property type="entry name" value="NAD(P)-binding Rossmann-like Domain"/>
    <property type="match status" value="1"/>
</dbReference>
<comment type="similarity">
    <text evidence="1">Belongs to the NAD(P)-dependent epimerase/dehydratase family.</text>
</comment>
<sequence length="303" mass="34688">MTSNNNKLTVMVTGASGFLGNELVNQLLQEDNIRVVAVTSKPDDIKLKYLSFDLLALYTSNWQETLKEEVDVIVNCAFPRTSQPDELAKGILFTEKLVRYAHKLKIKSLINISSQSVYTQKDKIITNEKALISPETLYGMAKYSCERIVELLCKEYKMNYSNIRLASLTGLNFDVRMTNRFVDAALNGEKITIYGGKQKISYLEVRDTAEALIRMILSEASEWENAYNLGNNEAVTLLELISIVQRESRKYNKKEINVELLEEKNSFNNLIDSNLFYSTFNWRPNFTVEKMIKELCKHKSISG</sequence>
<evidence type="ECO:0000313" key="3">
    <source>
        <dbReference type="EMBL" id="XDK32176.1"/>
    </source>
</evidence>
<dbReference type="SUPFAM" id="SSF51735">
    <property type="entry name" value="NAD(P)-binding Rossmann-fold domains"/>
    <property type="match status" value="1"/>
</dbReference>
<dbReference type="PANTHER" id="PTHR43000">
    <property type="entry name" value="DTDP-D-GLUCOSE 4,6-DEHYDRATASE-RELATED"/>
    <property type="match status" value="1"/>
</dbReference>
<protein>
    <submittedName>
        <fullName evidence="3">NAD-dependent epimerase/dehydratase family protein</fullName>
    </submittedName>
</protein>
<dbReference type="EMBL" id="CP162599">
    <property type="protein sequence ID" value="XDK32176.1"/>
    <property type="molecule type" value="Genomic_DNA"/>
</dbReference>
<dbReference type="InterPro" id="IPR036291">
    <property type="entry name" value="NAD(P)-bd_dom_sf"/>
</dbReference>
<dbReference type="CDD" id="cd08946">
    <property type="entry name" value="SDR_e"/>
    <property type="match status" value="1"/>
</dbReference>
<proteinExistence type="inferred from homology"/>
<evidence type="ECO:0000259" key="2">
    <source>
        <dbReference type="Pfam" id="PF01370"/>
    </source>
</evidence>
<organism evidence="3">
    <name type="scientific">Ornithinibacillus sp. 4-3</name>
    <dbReference type="NCBI Taxonomy" id="3231488"/>
    <lineage>
        <taxon>Bacteria</taxon>
        <taxon>Bacillati</taxon>
        <taxon>Bacillota</taxon>
        <taxon>Bacilli</taxon>
        <taxon>Bacillales</taxon>
        <taxon>Bacillaceae</taxon>
        <taxon>Ornithinibacillus</taxon>
    </lineage>
</organism>
<dbReference type="AlphaFoldDB" id="A0AB39HIT8"/>
<dbReference type="Pfam" id="PF01370">
    <property type="entry name" value="Epimerase"/>
    <property type="match status" value="1"/>
</dbReference>
<feature type="domain" description="NAD-dependent epimerase/dehydratase" evidence="2">
    <location>
        <begin position="10"/>
        <end position="230"/>
    </location>
</feature>